<feature type="chain" id="PRO_5013257246" evidence="2">
    <location>
        <begin position="20"/>
        <end position="616"/>
    </location>
</feature>
<evidence type="ECO:0000256" key="1">
    <source>
        <dbReference type="SAM" id="Phobius"/>
    </source>
</evidence>
<organism evidence="3 4">
    <name type="scientific">Folsomia candida</name>
    <name type="common">Springtail</name>
    <dbReference type="NCBI Taxonomy" id="158441"/>
    <lineage>
        <taxon>Eukaryota</taxon>
        <taxon>Metazoa</taxon>
        <taxon>Ecdysozoa</taxon>
        <taxon>Arthropoda</taxon>
        <taxon>Hexapoda</taxon>
        <taxon>Collembola</taxon>
        <taxon>Entomobryomorpha</taxon>
        <taxon>Isotomoidea</taxon>
        <taxon>Isotomidae</taxon>
        <taxon>Proisotominae</taxon>
        <taxon>Folsomia</taxon>
    </lineage>
</organism>
<proteinExistence type="predicted"/>
<keyword evidence="1" id="KW-1133">Transmembrane helix</keyword>
<feature type="transmembrane region" description="Helical" evidence="1">
    <location>
        <begin position="329"/>
        <end position="346"/>
    </location>
</feature>
<feature type="signal peptide" evidence="2">
    <location>
        <begin position="1"/>
        <end position="19"/>
    </location>
</feature>
<sequence length="616" mass="71601">MVTNLTILYLLVIILECKSVTRLPGFNHDRSCLLQVGLIYKNYSENPKSAENLALLYTNHLTHAHLSQLVVKNLSPTYLKRSSGEHKLWKTKITCAEVVIFDYFTNLAIFAELRALALQTNVVLYYVIASPIVQPLLPVGFLKRFSIYRAPVYMIFFDFLDTNLNFRDVVKAGLISSEYLELEQISVKEENRNYPVTPTALELKQSRSRIELNQNLYKLMLNQGWWKTLMDFDCENHRFFISKKSPCFPPYGPLLIISRKLNFTFTSPRNSTNQFAWFNVGMQGEDLEFSLGQQHHLEKTLDYYILYCQKNPTLSSLMITNFFTIMDPWTWFTSVTLSIILGVSKLGTFKDIAIAFVRQPTPQRKLSFASVLAILGAAILSSYYDAIITCEITKPLEKYVIRQINELFKSFHFKLYSTHQEENVSAIIRLSLRKIDWEEHIFKEKLPVEYIVYVEFPGSAILADQVAFQLNALYLQHILHFLHISYPNVTCNVVKEIFYKKNIIWEFIYFGGNEMLRILQWLSSNGIFLLYENLWRFIDEQHIRWDAKHSDRHDHDYTLNNLGIAFQLYVICASVAIVSFLLEIGCAMWNHGRKVQEESLSTSELMISTIKILSNA</sequence>
<protein>
    <submittedName>
        <fullName evidence="3">Uncharacterized protein</fullName>
    </submittedName>
</protein>
<feature type="transmembrane region" description="Helical" evidence="1">
    <location>
        <begin position="366"/>
        <end position="384"/>
    </location>
</feature>
<keyword evidence="1" id="KW-0472">Membrane</keyword>
<dbReference type="Proteomes" id="UP000198287">
    <property type="component" value="Unassembled WGS sequence"/>
</dbReference>
<evidence type="ECO:0000256" key="2">
    <source>
        <dbReference type="SAM" id="SignalP"/>
    </source>
</evidence>
<dbReference type="AlphaFoldDB" id="A0A226EWE7"/>
<evidence type="ECO:0000313" key="4">
    <source>
        <dbReference type="Proteomes" id="UP000198287"/>
    </source>
</evidence>
<gene>
    <name evidence="3" type="ORF">Fcan01_01020</name>
</gene>
<keyword evidence="1" id="KW-0812">Transmembrane</keyword>
<accession>A0A226EWE7</accession>
<name>A0A226EWE7_FOLCA</name>
<feature type="transmembrane region" description="Helical" evidence="1">
    <location>
        <begin position="568"/>
        <end position="589"/>
    </location>
</feature>
<dbReference type="EMBL" id="LNIX01000001">
    <property type="protein sequence ID" value="OXA61933.1"/>
    <property type="molecule type" value="Genomic_DNA"/>
</dbReference>
<comment type="caution">
    <text evidence="3">The sequence shown here is derived from an EMBL/GenBank/DDBJ whole genome shotgun (WGS) entry which is preliminary data.</text>
</comment>
<reference evidence="3 4" key="1">
    <citation type="submission" date="2015-12" db="EMBL/GenBank/DDBJ databases">
        <title>The genome of Folsomia candida.</title>
        <authorList>
            <person name="Faddeeva A."/>
            <person name="Derks M.F."/>
            <person name="Anvar Y."/>
            <person name="Smit S."/>
            <person name="Van Straalen N."/>
            <person name="Roelofs D."/>
        </authorList>
    </citation>
    <scope>NUCLEOTIDE SEQUENCE [LARGE SCALE GENOMIC DNA]</scope>
    <source>
        <strain evidence="3 4">VU population</strain>
        <tissue evidence="3">Whole body</tissue>
    </source>
</reference>
<keyword evidence="2" id="KW-0732">Signal</keyword>
<evidence type="ECO:0000313" key="3">
    <source>
        <dbReference type="EMBL" id="OXA61933.1"/>
    </source>
</evidence>
<keyword evidence="4" id="KW-1185">Reference proteome</keyword>